<evidence type="ECO:0008006" key="3">
    <source>
        <dbReference type="Google" id="ProtNLM"/>
    </source>
</evidence>
<name>A0A0B7JPX2_BIOOC</name>
<feature type="compositionally biased region" description="Basic and acidic residues" evidence="1">
    <location>
        <begin position="454"/>
        <end position="464"/>
    </location>
</feature>
<dbReference type="AlphaFoldDB" id="A0A0B7JPX2"/>
<feature type="region of interest" description="Disordered" evidence="1">
    <location>
        <begin position="229"/>
        <end position="406"/>
    </location>
</feature>
<proteinExistence type="predicted"/>
<evidence type="ECO:0000256" key="1">
    <source>
        <dbReference type="SAM" id="MobiDB-lite"/>
    </source>
</evidence>
<protein>
    <recommendedName>
        <fullName evidence="3">NTF2 domain-containing protein</fullName>
    </recommendedName>
</protein>
<dbReference type="SUPFAM" id="SSF54427">
    <property type="entry name" value="NTF2-like"/>
    <property type="match status" value="1"/>
</dbReference>
<feature type="compositionally biased region" description="Polar residues" evidence="1">
    <location>
        <begin position="537"/>
        <end position="547"/>
    </location>
</feature>
<organism evidence="2">
    <name type="scientific">Bionectria ochroleuca</name>
    <name type="common">Gliocladium roseum</name>
    <dbReference type="NCBI Taxonomy" id="29856"/>
    <lineage>
        <taxon>Eukaryota</taxon>
        <taxon>Fungi</taxon>
        <taxon>Dikarya</taxon>
        <taxon>Ascomycota</taxon>
        <taxon>Pezizomycotina</taxon>
        <taxon>Sordariomycetes</taxon>
        <taxon>Hypocreomycetidae</taxon>
        <taxon>Hypocreales</taxon>
        <taxon>Bionectriaceae</taxon>
        <taxon>Clonostachys</taxon>
    </lineage>
</organism>
<dbReference type="Gene3D" id="3.10.450.50">
    <property type="match status" value="1"/>
</dbReference>
<feature type="region of interest" description="Disordered" evidence="1">
    <location>
        <begin position="434"/>
        <end position="547"/>
    </location>
</feature>
<feature type="compositionally biased region" description="Polar residues" evidence="1">
    <location>
        <begin position="238"/>
        <end position="247"/>
    </location>
</feature>
<reference evidence="2" key="1">
    <citation type="submission" date="2015-01" db="EMBL/GenBank/DDBJ databases">
        <authorList>
            <person name="Durling Mikael"/>
        </authorList>
    </citation>
    <scope>NUCLEOTIDE SEQUENCE</scope>
</reference>
<sequence length="547" mass="60759">MAAAYNQFLASPSSSLLADSASLHYVPTTTTFSGAAEVIKHLNSLHRQLKIKKQDILTVIEGESAAVVEVDTTLEFITSGGAYLPGLDDNFLSDRVAYLPITHLVFFNAAGKISQIRLQWDQGALLKQIDIIGKSGRNWPIKDNREQIKLIQSCQKAVAAGTGAASIPQNQNEHLNRARGNSTHALRDPHATLHMMASREEIENESMASVVSPFGGKRPQQRSFTQILGDEPEEEDSPSANRHSTVSPAKAGQGKNFQPMRLFDREQEHPEDEDTPKGRPSSQYIRPNPRKFQHFDFADGSDPQDAPEAGVTIDKRQKSKHDSQWDFEDFVTPSKPKPSKGVRYQDVRHWDTDREVLKGETPAPPAGKGRRDAESHFELQDDGERVVHPNNKNMRQRGSVHNDQLNLYKDRTLQEGASPEPNKALGNITNLAHRGKDFDPHFTMTDDPAPEEAPASRHVPEGRQKAVKMMGANWSAYDESPKQKENQTGAPTAKDDSRIHIAGDGMGGRKGTNRDWLYGEEAEQQAPKPAPTRKSGLASQQRSLWDF</sequence>
<feature type="compositionally biased region" description="Basic and acidic residues" evidence="1">
    <location>
        <begin position="313"/>
        <end position="324"/>
    </location>
</feature>
<feature type="compositionally biased region" description="Basic and acidic residues" evidence="1">
    <location>
        <begin position="369"/>
        <end position="387"/>
    </location>
</feature>
<dbReference type="InterPro" id="IPR032710">
    <property type="entry name" value="NTF2-like_dom_sf"/>
</dbReference>
<feature type="compositionally biased region" description="Basic and acidic residues" evidence="1">
    <location>
        <begin position="343"/>
        <end position="358"/>
    </location>
</feature>
<evidence type="ECO:0000313" key="2">
    <source>
        <dbReference type="EMBL" id="CEO47038.1"/>
    </source>
</evidence>
<dbReference type="EMBL" id="CDPU01000006">
    <property type="protein sequence ID" value="CEO47038.1"/>
    <property type="molecule type" value="Genomic_DNA"/>
</dbReference>
<accession>A0A0B7JPX2</accession>
<feature type="region of interest" description="Disordered" evidence="1">
    <location>
        <begin position="203"/>
        <end position="222"/>
    </location>
</feature>
<gene>
    <name evidence="2" type="ORF">BN869_000003093_1</name>
</gene>